<reference evidence="4" key="1">
    <citation type="submission" date="2010-01" db="EMBL/GenBank/DDBJ databases">
        <title>Genome fragments of uncultured bacteria from the North Pacific subtropical Gyre.</title>
        <authorList>
            <person name="Pham V.D."/>
            <person name="Delong E.F."/>
        </authorList>
    </citation>
    <scope>NUCLEOTIDE SEQUENCE</scope>
</reference>
<proteinExistence type="inferred from homology"/>
<dbReference type="PANTHER" id="PTHR11835">
    <property type="entry name" value="DECARBOXYLATING DEHYDROGENASES-ISOCITRATE, ISOPROPYLMALATE, TARTRATE"/>
    <property type="match status" value="1"/>
</dbReference>
<keyword evidence="2" id="KW-0560">Oxidoreductase</keyword>
<dbReference type="Pfam" id="PF00180">
    <property type="entry name" value="Iso_dh"/>
    <property type="match status" value="1"/>
</dbReference>
<dbReference type="GO" id="GO:0006102">
    <property type="term" value="P:isocitrate metabolic process"/>
    <property type="evidence" value="ECO:0007669"/>
    <property type="project" value="TreeGrafter"/>
</dbReference>
<dbReference type="InterPro" id="IPR024084">
    <property type="entry name" value="IsoPropMal-DH-like_dom"/>
</dbReference>
<dbReference type="SUPFAM" id="SSF53659">
    <property type="entry name" value="Isocitrate/Isopropylmalate dehydrogenase-like"/>
    <property type="match status" value="1"/>
</dbReference>
<name>E7C3D2_9BACT</name>
<comment type="similarity">
    <text evidence="1">Belongs to the isocitrate and isopropylmalate dehydrogenases family.</text>
</comment>
<feature type="domain" description="Isopropylmalate dehydrogenase-like" evidence="3">
    <location>
        <begin position="2"/>
        <end position="346"/>
    </location>
</feature>
<dbReference type="Gene3D" id="3.40.718.10">
    <property type="entry name" value="Isopropylmalate Dehydrogenase"/>
    <property type="match status" value="1"/>
</dbReference>
<accession>E7C3D2</accession>
<evidence type="ECO:0000259" key="3">
    <source>
        <dbReference type="SMART" id="SM01329"/>
    </source>
</evidence>
<dbReference type="PANTHER" id="PTHR11835:SF34">
    <property type="entry name" value="ISOCITRATE DEHYDROGENASE [NAD] SUBUNIT ALPHA, MITOCHONDRIAL"/>
    <property type="match status" value="1"/>
</dbReference>
<protein>
    <submittedName>
        <fullName evidence="4">Isocitrate/isopropylmalate dehydrogenase</fullName>
    </submittedName>
</protein>
<dbReference type="SMART" id="SM01329">
    <property type="entry name" value="Iso_dh"/>
    <property type="match status" value="1"/>
</dbReference>
<evidence type="ECO:0000256" key="1">
    <source>
        <dbReference type="ARBA" id="ARBA00007769"/>
    </source>
</evidence>
<evidence type="ECO:0000313" key="4">
    <source>
        <dbReference type="EMBL" id="ADI21956.1"/>
    </source>
</evidence>
<dbReference type="AlphaFoldDB" id="E7C3D2"/>
<organism evidence="4">
    <name type="scientific">uncultured nuHF2 cluster bacterium HF0130_29D04</name>
    <dbReference type="NCBI Taxonomy" id="723587"/>
    <lineage>
        <taxon>Bacteria</taxon>
        <taxon>environmental samples</taxon>
    </lineage>
</organism>
<evidence type="ECO:0000256" key="2">
    <source>
        <dbReference type="ARBA" id="ARBA00023002"/>
    </source>
</evidence>
<dbReference type="GO" id="GO:0006099">
    <property type="term" value="P:tricarboxylic acid cycle"/>
    <property type="evidence" value="ECO:0007669"/>
    <property type="project" value="TreeGrafter"/>
</dbReference>
<dbReference type="GO" id="GO:0004449">
    <property type="term" value="F:isocitrate dehydrogenase (NAD+) activity"/>
    <property type="evidence" value="ECO:0007669"/>
    <property type="project" value="TreeGrafter"/>
</dbReference>
<dbReference type="EMBL" id="GU567970">
    <property type="protein sequence ID" value="ADI21956.1"/>
    <property type="molecule type" value="Genomic_DNA"/>
</dbReference>
<sequence length="361" mass="39345">MKIGILLGDDIGYEVVPECVKVLKSAATCCELEVEWTTLPIGKEGHEKHGDTTPLVTIEALKETNGWIMGPIGHQAYPRNDPTWVMPPIRKIFDLFANVKPVKSYANIVSVHKDVDIVFLREVTEGMQSWDTSVSGSGEFRPNNEISIGSRIITRKGSNRVALAAFEVAKNRPKKKVTAVHKEAVYRMTCGMFAEECRKVAKSFPDVEFEEIHIDTIAAHLVMDPSPFDVVVTTNQFGDILTDLGAGLVGGLGLAPGLCIGDTQAMAQATHGSAPDISGQNISNPYAMIMSGKMLFEWLGQKHRNSRAIRAAELVDKAIDIVISEGKIVTRDIGGKASTQEMGDEISAIIKRISTGSEKQR</sequence>